<comment type="caution">
    <text evidence="2">The sequence shown here is derived from an EMBL/GenBank/DDBJ whole genome shotgun (WGS) entry which is preliminary data.</text>
</comment>
<dbReference type="InterPro" id="IPR000073">
    <property type="entry name" value="AB_hydrolase_1"/>
</dbReference>
<feature type="domain" description="AB hydrolase-1" evidence="1">
    <location>
        <begin position="37"/>
        <end position="253"/>
    </location>
</feature>
<reference evidence="2 3" key="1">
    <citation type="submission" date="2023-01" db="EMBL/GenBank/DDBJ databases">
        <title>Novel species of the genus Vogesella isolated from rivers.</title>
        <authorList>
            <person name="Lu H."/>
        </authorList>
    </citation>
    <scope>NUCLEOTIDE SEQUENCE [LARGE SCALE GENOMIC DNA]</scope>
    <source>
        <strain evidence="2 3">DC21W</strain>
    </source>
</reference>
<dbReference type="EMBL" id="JAQQLF010000012">
    <property type="protein sequence ID" value="MDC7717733.1"/>
    <property type="molecule type" value="Genomic_DNA"/>
</dbReference>
<evidence type="ECO:0000313" key="3">
    <source>
        <dbReference type="Proteomes" id="UP001219956"/>
    </source>
</evidence>
<accession>A0ABT5IYU5</accession>
<dbReference type="Pfam" id="PF12697">
    <property type="entry name" value="Abhydrolase_6"/>
    <property type="match status" value="1"/>
</dbReference>
<dbReference type="RefSeq" id="WP_272752038.1">
    <property type="nucleotide sequence ID" value="NZ_JAQQLF010000012.1"/>
</dbReference>
<keyword evidence="3" id="KW-1185">Reference proteome</keyword>
<dbReference type="Gene3D" id="3.40.50.1820">
    <property type="entry name" value="alpha/beta hydrolase"/>
    <property type="match status" value="1"/>
</dbReference>
<name>A0ABT5IYU5_9NEIS</name>
<evidence type="ECO:0000259" key="1">
    <source>
        <dbReference type="Pfam" id="PF12697"/>
    </source>
</evidence>
<proteinExistence type="predicted"/>
<keyword evidence="2" id="KW-0378">Hydrolase</keyword>
<sequence>MDKTIHFAHANSFPAPIYRQLHEVWQQAGYEVGFLPCSGHDPRYPVSDGWPQLVDEMVSHMRARYSGPVHGVGHSLGGILLLFSAIRAPELFRSVVLLDSPLLSPQRAFGIWLAKRLGFIQNITPGGTGTLKRRDNWASVASVYDYFARKAAFARWAPEVLHDYAELGTEDNGQGGRRLLFRPQVEHAIYGTLPHHYWQLRGQLQVPLHYVAGAGSDVIRPSDLSFMQKHFAACIHRHPGSHLFPMEQPQATAGLVLKLLQPG</sequence>
<dbReference type="InterPro" id="IPR029058">
    <property type="entry name" value="AB_hydrolase_fold"/>
</dbReference>
<dbReference type="Proteomes" id="UP001219956">
    <property type="component" value="Unassembled WGS sequence"/>
</dbReference>
<dbReference type="GO" id="GO:0016787">
    <property type="term" value="F:hydrolase activity"/>
    <property type="evidence" value="ECO:0007669"/>
    <property type="project" value="UniProtKB-KW"/>
</dbReference>
<organism evidence="2 3">
    <name type="scientific">Vogesella aquatica</name>
    <dbReference type="NCBI Taxonomy" id="2984206"/>
    <lineage>
        <taxon>Bacteria</taxon>
        <taxon>Pseudomonadati</taxon>
        <taxon>Pseudomonadota</taxon>
        <taxon>Betaproteobacteria</taxon>
        <taxon>Neisseriales</taxon>
        <taxon>Chromobacteriaceae</taxon>
        <taxon>Vogesella</taxon>
    </lineage>
</organism>
<dbReference type="SUPFAM" id="SSF53474">
    <property type="entry name" value="alpha/beta-Hydrolases"/>
    <property type="match status" value="1"/>
</dbReference>
<protein>
    <submittedName>
        <fullName evidence="2">Alpha/beta hydrolase</fullName>
    </submittedName>
</protein>
<evidence type="ECO:0000313" key="2">
    <source>
        <dbReference type="EMBL" id="MDC7717733.1"/>
    </source>
</evidence>
<gene>
    <name evidence="2" type="ORF">PQU95_10975</name>
</gene>